<evidence type="ECO:0000256" key="2">
    <source>
        <dbReference type="ARBA" id="ARBA00010590"/>
    </source>
</evidence>
<dbReference type="PANTHER" id="PTHR15168">
    <property type="entry name" value="CYTOCHROME B-245 LIGHT CHAIN"/>
    <property type="match status" value="1"/>
</dbReference>
<evidence type="ECO:0000256" key="10">
    <source>
        <dbReference type="ARBA" id="ARBA00031067"/>
    </source>
</evidence>
<protein>
    <recommendedName>
        <fullName evidence="3">Cytochrome b-245 light chain</fullName>
    </recommendedName>
    <alternativeName>
        <fullName evidence="11">Cytochrome b(558) alpha chain</fullName>
    </alternativeName>
    <alternativeName>
        <fullName evidence="10">Cytochrome b558 subunit alpha</fullName>
    </alternativeName>
    <alternativeName>
        <fullName evidence="13">Neutrophil cytochrome b 22 kDa polypeptide</fullName>
    </alternativeName>
    <alternativeName>
        <fullName evidence="12">Superoxide-generating NADPH oxidase light chain subunit</fullName>
    </alternativeName>
    <alternativeName>
        <fullName evidence="8">p22 phagocyte B-cytochrome</fullName>
    </alternativeName>
    <alternativeName>
        <fullName evidence="9">p22-phox</fullName>
    </alternativeName>
</protein>
<feature type="transmembrane region" description="Helical" evidence="16">
    <location>
        <begin position="34"/>
        <end position="51"/>
    </location>
</feature>
<gene>
    <name evidence="18" type="ORF">EB796_016764</name>
</gene>
<keyword evidence="17" id="KW-0732">Signal</keyword>
<evidence type="ECO:0000256" key="1">
    <source>
        <dbReference type="ARBA" id="ARBA00004236"/>
    </source>
</evidence>
<dbReference type="EMBL" id="VXIV02002513">
    <property type="protein sequence ID" value="KAF6024927.1"/>
    <property type="molecule type" value="Genomic_DNA"/>
</dbReference>
<evidence type="ECO:0000256" key="6">
    <source>
        <dbReference type="ARBA" id="ARBA00022989"/>
    </source>
</evidence>
<keyword evidence="7 16" id="KW-0472">Membrane</keyword>
<evidence type="ECO:0000256" key="12">
    <source>
        <dbReference type="ARBA" id="ARBA00032067"/>
    </source>
</evidence>
<dbReference type="GO" id="GO:0005886">
    <property type="term" value="C:plasma membrane"/>
    <property type="evidence" value="ECO:0007669"/>
    <property type="project" value="UniProtKB-SubCell"/>
</dbReference>
<dbReference type="AlphaFoldDB" id="A0A7J7JFV0"/>
<comment type="similarity">
    <text evidence="2">Belongs to the p22phox family.</text>
</comment>
<name>A0A7J7JFV0_BUGNE</name>
<feature type="transmembrane region" description="Helical" evidence="16">
    <location>
        <begin position="93"/>
        <end position="122"/>
    </location>
</feature>
<dbReference type="GO" id="GO:0020037">
    <property type="term" value="F:heme binding"/>
    <property type="evidence" value="ECO:0007669"/>
    <property type="project" value="InterPro"/>
</dbReference>
<evidence type="ECO:0000256" key="3">
    <source>
        <dbReference type="ARBA" id="ARBA00017733"/>
    </source>
</evidence>
<feature type="region of interest" description="Disordered" evidence="15">
    <location>
        <begin position="132"/>
        <end position="172"/>
    </location>
</feature>
<dbReference type="Proteomes" id="UP000593567">
    <property type="component" value="Unassembled WGS sequence"/>
</dbReference>
<accession>A0A7J7JFV0</accession>
<comment type="caution">
    <text evidence="18">The sequence shown here is derived from an EMBL/GenBank/DDBJ whole genome shotgun (WGS) entry which is preliminary data.</text>
</comment>
<organism evidence="18 19">
    <name type="scientific">Bugula neritina</name>
    <name type="common">Brown bryozoan</name>
    <name type="synonym">Sertularia neritina</name>
    <dbReference type="NCBI Taxonomy" id="10212"/>
    <lineage>
        <taxon>Eukaryota</taxon>
        <taxon>Metazoa</taxon>
        <taxon>Spiralia</taxon>
        <taxon>Lophotrochozoa</taxon>
        <taxon>Bryozoa</taxon>
        <taxon>Gymnolaemata</taxon>
        <taxon>Cheilostomatida</taxon>
        <taxon>Flustrina</taxon>
        <taxon>Buguloidea</taxon>
        <taxon>Bugulidae</taxon>
        <taxon>Bugula</taxon>
    </lineage>
</organism>
<evidence type="ECO:0000256" key="4">
    <source>
        <dbReference type="ARBA" id="ARBA00022475"/>
    </source>
</evidence>
<evidence type="ECO:0000256" key="16">
    <source>
        <dbReference type="SAM" id="Phobius"/>
    </source>
</evidence>
<evidence type="ECO:0000313" key="19">
    <source>
        <dbReference type="Proteomes" id="UP000593567"/>
    </source>
</evidence>
<reference evidence="18" key="1">
    <citation type="submission" date="2020-06" db="EMBL/GenBank/DDBJ databases">
        <title>Draft genome of Bugula neritina, a colonial animal packing powerful symbionts and potential medicines.</title>
        <authorList>
            <person name="Rayko M."/>
        </authorList>
    </citation>
    <scope>NUCLEOTIDE SEQUENCE [LARGE SCALE GENOMIC DNA]</scope>
    <source>
        <strain evidence="18">Kwan_BN1</strain>
    </source>
</reference>
<sequence>MSTPVSLFLVLFLGGLIGTVPYHNFDGKVTFYNYMWAGIYSMAVGLLIMIIEYPRGKRMKGSVMERRFQQPLAKFVSALGPLTRNYYSRFIFYFIAGIPSCTLITTFLGGVGLVVGSLIYLVSAIKGEEWRSPTTDAKPKATQGASNVKYLSDAPKNPPPRRPVDAAANNQI</sequence>
<keyword evidence="5 16" id="KW-0812">Transmembrane</keyword>
<evidence type="ECO:0000256" key="8">
    <source>
        <dbReference type="ARBA" id="ARBA00030106"/>
    </source>
</evidence>
<comment type="subcellular location">
    <subcellularLocation>
        <location evidence="1">Cell membrane</location>
    </subcellularLocation>
</comment>
<comment type="subunit">
    <text evidence="14">Component of the phagocyte NADPH oxidase core complex/cytochrome b558 complex, composed of CYBB (heavy chain (beta)) and CYBA (light chain (alpha)). Component of the phagocyte NADPH oxidase complex composed of an obligatory core heterodimer formed by the membrane proteins CYBA and CYBB and the cytosolic regulatory subunits NCF1/p47-phox, NCF2/p67-phox, NCF4/p40-phox and the small GTPase RAC1 or RAC2. Interacts with NCF1 (via SH3 domain). Interacts with SH3PXD2A. Interacts with DUOX1, DUOX2 and TPO. Interacts with NOX4; this interaction mediates superoxide generation. Interacts with calprotectin (S100A8/9). Interacts with GBP7. Interacts with NOXO1. Forms a heterodimer with NOX3 and is essential for activity and cell membrane localization of NOX3. Interacts with NOX1.</text>
</comment>
<evidence type="ECO:0000256" key="5">
    <source>
        <dbReference type="ARBA" id="ARBA00022692"/>
    </source>
</evidence>
<dbReference type="Pfam" id="PF05038">
    <property type="entry name" value="Cytochrom_B558a"/>
    <property type="match status" value="1"/>
</dbReference>
<dbReference type="OrthoDB" id="2445232at2759"/>
<keyword evidence="4" id="KW-1003">Cell membrane</keyword>
<proteinExistence type="inferred from homology"/>
<evidence type="ECO:0000256" key="13">
    <source>
        <dbReference type="ARBA" id="ARBA00033347"/>
    </source>
</evidence>
<evidence type="ECO:0000256" key="9">
    <source>
        <dbReference type="ARBA" id="ARBA00030298"/>
    </source>
</evidence>
<feature type="signal peptide" evidence="17">
    <location>
        <begin position="1"/>
        <end position="18"/>
    </location>
</feature>
<dbReference type="PANTHER" id="PTHR15168:SF0">
    <property type="entry name" value="CYTOCHROME B-245 LIGHT CHAIN"/>
    <property type="match status" value="1"/>
</dbReference>
<keyword evidence="19" id="KW-1185">Reference proteome</keyword>
<evidence type="ECO:0000256" key="14">
    <source>
        <dbReference type="ARBA" id="ARBA00050017"/>
    </source>
</evidence>
<evidence type="ECO:0000256" key="7">
    <source>
        <dbReference type="ARBA" id="ARBA00023136"/>
    </source>
</evidence>
<evidence type="ECO:0000313" key="18">
    <source>
        <dbReference type="EMBL" id="KAF6024927.1"/>
    </source>
</evidence>
<feature type="chain" id="PRO_5029512120" description="Cytochrome b-245 light chain" evidence="17">
    <location>
        <begin position="19"/>
        <end position="172"/>
    </location>
</feature>
<evidence type="ECO:0000256" key="11">
    <source>
        <dbReference type="ARBA" id="ARBA00031995"/>
    </source>
</evidence>
<keyword evidence="6 16" id="KW-1133">Transmembrane helix</keyword>
<evidence type="ECO:0000256" key="15">
    <source>
        <dbReference type="SAM" id="MobiDB-lite"/>
    </source>
</evidence>
<evidence type="ECO:0000256" key="17">
    <source>
        <dbReference type="SAM" id="SignalP"/>
    </source>
</evidence>
<dbReference type="InterPro" id="IPR007732">
    <property type="entry name" value="Cyt_b558_asu"/>
</dbReference>